<dbReference type="PANTHER" id="PTHR30616:SF2">
    <property type="entry name" value="PURINE NUCLEOSIDE PHOSPHORYLASE LACC1"/>
    <property type="match status" value="1"/>
</dbReference>
<evidence type="ECO:0000313" key="12">
    <source>
        <dbReference type="Proteomes" id="UP001060012"/>
    </source>
</evidence>
<dbReference type="RefSeq" id="WP_254575448.1">
    <property type="nucleotide sequence ID" value="NZ_CP100595.1"/>
</dbReference>
<evidence type="ECO:0000256" key="2">
    <source>
        <dbReference type="ARBA" id="ARBA00007353"/>
    </source>
</evidence>
<name>A0ABY5DZA3_9BACT</name>
<dbReference type="PANTHER" id="PTHR30616">
    <property type="entry name" value="UNCHARACTERIZED PROTEIN YFIH"/>
    <property type="match status" value="1"/>
</dbReference>
<evidence type="ECO:0000256" key="8">
    <source>
        <dbReference type="ARBA" id="ARBA00048968"/>
    </source>
</evidence>
<evidence type="ECO:0000256" key="4">
    <source>
        <dbReference type="ARBA" id="ARBA00022723"/>
    </source>
</evidence>
<keyword evidence="12" id="KW-1185">Reference proteome</keyword>
<gene>
    <name evidence="11" type="primary">pgeF</name>
    <name evidence="11" type="ORF">NJU99_08285</name>
</gene>
<reference evidence="11" key="1">
    <citation type="submission" date="2022-07" db="EMBL/GenBank/DDBJ databases">
        <title>Arcobacter roscoffensis sp. nov., a marine bacterium isolated from coastal seawater collected from Roscoff, France.</title>
        <authorList>
            <person name="Pascual J."/>
            <person name="Lepeaux C."/>
            <person name="Methner A."/>
            <person name="Overmann J."/>
        </authorList>
    </citation>
    <scope>NUCLEOTIDE SEQUENCE</scope>
    <source>
        <strain evidence="11">ARW1-2F2</strain>
    </source>
</reference>
<evidence type="ECO:0000256" key="3">
    <source>
        <dbReference type="ARBA" id="ARBA00022679"/>
    </source>
</evidence>
<dbReference type="InterPro" id="IPR003730">
    <property type="entry name" value="Cu_polyphenol_OxRdtase"/>
</dbReference>
<keyword evidence="4" id="KW-0479">Metal-binding</keyword>
<dbReference type="SUPFAM" id="SSF64438">
    <property type="entry name" value="CNF1/YfiH-like putative cysteine hydrolases"/>
    <property type="match status" value="1"/>
</dbReference>
<evidence type="ECO:0000313" key="11">
    <source>
        <dbReference type="EMBL" id="UTJ05267.1"/>
    </source>
</evidence>
<comment type="catalytic activity">
    <reaction evidence="7">
        <text>adenosine + H2O + H(+) = inosine + NH4(+)</text>
        <dbReference type="Rhea" id="RHEA:24408"/>
        <dbReference type="ChEBI" id="CHEBI:15377"/>
        <dbReference type="ChEBI" id="CHEBI:15378"/>
        <dbReference type="ChEBI" id="CHEBI:16335"/>
        <dbReference type="ChEBI" id="CHEBI:17596"/>
        <dbReference type="ChEBI" id="CHEBI:28938"/>
        <dbReference type="EC" id="3.5.4.4"/>
    </reaction>
    <physiologicalReaction direction="left-to-right" evidence="7">
        <dbReference type="Rhea" id="RHEA:24409"/>
    </physiologicalReaction>
</comment>
<comment type="catalytic activity">
    <reaction evidence="9">
        <text>S-methyl-5'-thioadenosine + phosphate = 5-(methylsulfanyl)-alpha-D-ribose 1-phosphate + adenine</text>
        <dbReference type="Rhea" id="RHEA:11852"/>
        <dbReference type="ChEBI" id="CHEBI:16708"/>
        <dbReference type="ChEBI" id="CHEBI:17509"/>
        <dbReference type="ChEBI" id="CHEBI:43474"/>
        <dbReference type="ChEBI" id="CHEBI:58533"/>
        <dbReference type="EC" id="2.4.2.28"/>
    </reaction>
    <physiologicalReaction direction="left-to-right" evidence="9">
        <dbReference type="Rhea" id="RHEA:11853"/>
    </physiologicalReaction>
</comment>
<dbReference type="InterPro" id="IPR011324">
    <property type="entry name" value="Cytotoxic_necrot_fac-like_cat"/>
</dbReference>
<comment type="similarity">
    <text evidence="2 10">Belongs to the purine nucleoside phosphorylase YfiH/LACC1 family.</text>
</comment>
<dbReference type="EMBL" id="CP100595">
    <property type="protein sequence ID" value="UTJ05267.1"/>
    <property type="molecule type" value="Genomic_DNA"/>
</dbReference>
<dbReference type="CDD" id="cd16833">
    <property type="entry name" value="YfiH"/>
    <property type="match status" value="1"/>
</dbReference>
<comment type="catalytic activity">
    <reaction evidence="8">
        <text>adenosine + phosphate = alpha-D-ribose 1-phosphate + adenine</text>
        <dbReference type="Rhea" id="RHEA:27642"/>
        <dbReference type="ChEBI" id="CHEBI:16335"/>
        <dbReference type="ChEBI" id="CHEBI:16708"/>
        <dbReference type="ChEBI" id="CHEBI:43474"/>
        <dbReference type="ChEBI" id="CHEBI:57720"/>
        <dbReference type="EC" id="2.4.2.1"/>
    </reaction>
    <physiologicalReaction direction="left-to-right" evidence="8">
        <dbReference type="Rhea" id="RHEA:27643"/>
    </physiologicalReaction>
</comment>
<evidence type="ECO:0000256" key="6">
    <source>
        <dbReference type="ARBA" id="ARBA00022833"/>
    </source>
</evidence>
<keyword evidence="3" id="KW-0808">Transferase</keyword>
<accession>A0ABY5DZA3</accession>
<dbReference type="Gene3D" id="3.60.140.10">
    <property type="entry name" value="CNF1/YfiH-like putative cysteine hydrolases"/>
    <property type="match status" value="1"/>
</dbReference>
<organism evidence="11 12">
    <name type="scientific">Arcobacter roscoffensis</name>
    <dbReference type="NCBI Taxonomy" id="2961520"/>
    <lineage>
        <taxon>Bacteria</taxon>
        <taxon>Pseudomonadati</taxon>
        <taxon>Campylobacterota</taxon>
        <taxon>Epsilonproteobacteria</taxon>
        <taxon>Campylobacterales</taxon>
        <taxon>Arcobacteraceae</taxon>
        <taxon>Arcobacter</taxon>
    </lineage>
</organism>
<sequence>MEDILAVFTDKSDGNLAYHVGDKRHNVDKNQKALAKKHGYRFSDLRYMNQVHGNNVVIVNHNSPRCTDDCDGLITNEKNLPLMVMVADCIPILLHDKKEGVIAALHAGRNSTFLKIVKVALDIMKKNFGCKGENIEALMGPSIQKCCYEVNDELLNIVEKNFGKEFIEGKNIDLQGINRAILEQNHVKNIEISKICTKCSGTEHYSYRKDPKTGRFAGVIKL</sequence>
<evidence type="ECO:0000256" key="10">
    <source>
        <dbReference type="RuleBase" id="RU361274"/>
    </source>
</evidence>
<keyword evidence="5" id="KW-0378">Hydrolase</keyword>
<protein>
    <recommendedName>
        <fullName evidence="10">Purine nucleoside phosphorylase</fullName>
    </recommendedName>
</protein>
<evidence type="ECO:0000256" key="1">
    <source>
        <dbReference type="ARBA" id="ARBA00000553"/>
    </source>
</evidence>
<evidence type="ECO:0000256" key="5">
    <source>
        <dbReference type="ARBA" id="ARBA00022801"/>
    </source>
</evidence>
<dbReference type="InterPro" id="IPR038371">
    <property type="entry name" value="Cu_polyphenol_OxRdtase_sf"/>
</dbReference>
<evidence type="ECO:0000256" key="9">
    <source>
        <dbReference type="ARBA" id="ARBA00049893"/>
    </source>
</evidence>
<comment type="catalytic activity">
    <reaction evidence="1">
        <text>inosine + phosphate = alpha-D-ribose 1-phosphate + hypoxanthine</text>
        <dbReference type="Rhea" id="RHEA:27646"/>
        <dbReference type="ChEBI" id="CHEBI:17368"/>
        <dbReference type="ChEBI" id="CHEBI:17596"/>
        <dbReference type="ChEBI" id="CHEBI:43474"/>
        <dbReference type="ChEBI" id="CHEBI:57720"/>
        <dbReference type="EC" id="2.4.2.1"/>
    </reaction>
    <physiologicalReaction direction="left-to-right" evidence="1">
        <dbReference type="Rhea" id="RHEA:27647"/>
    </physiologicalReaction>
</comment>
<dbReference type="NCBIfam" id="TIGR00726">
    <property type="entry name" value="peptidoglycan editing factor PgeF"/>
    <property type="match status" value="1"/>
</dbReference>
<dbReference type="Pfam" id="PF02578">
    <property type="entry name" value="Cu-oxidase_4"/>
    <property type="match status" value="1"/>
</dbReference>
<dbReference type="Proteomes" id="UP001060012">
    <property type="component" value="Chromosome"/>
</dbReference>
<keyword evidence="6" id="KW-0862">Zinc</keyword>
<evidence type="ECO:0000256" key="7">
    <source>
        <dbReference type="ARBA" id="ARBA00047989"/>
    </source>
</evidence>
<proteinExistence type="inferred from homology"/>